<keyword evidence="3" id="KW-0064">Aspartyl protease</keyword>
<dbReference type="Gene3D" id="2.40.70.10">
    <property type="entry name" value="Acid Proteases"/>
    <property type="match status" value="2"/>
</dbReference>
<feature type="active site" evidence="6">
    <location>
        <position position="79"/>
    </location>
</feature>
<evidence type="ECO:0000256" key="3">
    <source>
        <dbReference type="ARBA" id="ARBA00022750"/>
    </source>
</evidence>
<sequence length="480" mass="52602">MSMVLGFSRYRRKFAGPQSFAPSPISRLTTRRRHAASSPPLTTAIDLAPGIGPCRTEAGLYYAQIGIGTPSKNYYVQVDTGSDLLWVNCITCTNCPKKSNLGIELTLYDPRSSSSGSSVACDDSFCQATYSGSPDCIDNVPCSYKVMYGDGSSSGGVYVTDVVTYNQVSGNHHTTPANASITFGCGAQQSGDLGSSSEALDGILGFGQANSSMLSQLASSGKVRKEFAHCLDTENGGGIFAIGHVEQPKVQMTPLVPDQPHYNVNMKSIDVAGEFLELPTDIFENGENRGTIIDSGTTLAYLPEVAYKPILNAVFSKHQNLDFFTIQDFKCFKYSGSVDDDFPIVTLHFEKSLSLKVQPHDYFFENEDDVWCVGWQNGGVQSSDGKNRILLGDLALSDKLVVYDLVNQAIGWTEYNCSSSIKIKDDKTGAVYSVDAHSLSSGIRLEISRRVYFYVSHKLSYNVVWFRWRCMHARDVEYMS</sequence>
<evidence type="ECO:0000256" key="2">
    <source>
        <dbReference type="ARBA" id="ARBA00022670"/>
    </source>
</evidence>
<dbReference type="InterPro" id="IPR034161">
    <property type="entry name" value="Pepsin-like_plant"/>
</dbReference>
<dbReference type="GO" id="GO:0004190">
    <property type="term" value="F:aspartic-type endopeptidase activity"/>
    <property type="evidence" value="ECO:0007669"/>
    <property type="project" value="UniProtKB-KW"/>
</dbReference>
<dbReference type="InterPro" id="IPR021109">
    <property type="entry name" value="Peptidase_aspartic_dom_sf"/>
</dbReference>
<dbReference type="EMBL" id="CM007382">
    <property type="protein sequence ID" value="ONK78092.1"/>
    <property type="molecule type" value="Genomic_DNA"/>
</dbReference>
<gene>
    <name evidence="8" type="ORF">A4U43_C02F14230</name>
</gene>
<keyword evidence="9" id="KW-1185">Reference proteome</keyword>
<protein>
    <recommendedName>
        <fullName evidence="7">Peptidase A1 domain-containing protein</fullName>
    </recommendedName>
</protein>
<reference evidence="9" key="1">
    <citation type="journal article" date="2017" name="Nat. Commun.">
        <title>The asparagus genome sheds light on the origin and evolution of a young Y chromosome.</title>
        <authorList>
            <person name="Harkess A."/>
            <person name="Zhou J."/>
            <person name="Xu C."/>
            <person name="Bowers J.E."/>
            <person name="Van der Hulst R."/>
            <person name="Ayyampalayam S."/>
            <person name="Mercati F."/>
            <person name="Riccardi P."/>
            <person name="McKain M.R."/>
            <person name="Kakrana A."/>
            <person name="Tang H."/>
            <person name="Ray J."/>
            <person name="Groenendijk J."/>
            <person name="Arikit S."/>
            <person name="Mathioni S.M."/>
            <person name="Nakano M."/>
            <person name="Shan H."/>
            <person name="Telgmann-Rauber A."/>
            <person name="Kanno A."/>
            <person name="Yue Z."/>
            <person name="Chen H."/>
            <person name="Li W."/>
            <person name="Chen Y."/>
            <person name="Xu X."/>
            <person name="Zhang Y."/>
            <person name="Luo S."/>
            <person name="Chen H."/>
            <person name="Gao J."/>
            <person name="Mao Z."/>
            <person name="Pires J.C."/>
            <person name="Luo M."/>
            <person name="Kudrna D."/>
            <person name="Wing R.A."/>
            <person name="Meyers B.C."/>
            <person name="Yi K."/>
            <person name="Kong H."/>
            <person name="Lavrijsen P."/>
            <person name="Sunseri F."/>
            <person name="Falavigna A."/>
            <person name="Ye Y."/>
            <person name="Leebens-Mack J.H."/>
            <person name="Chen G."/>
        </authorList>
    </citation>
    <scope>NUCLEOTIDE SEQUENCE [LARGE SCALE GENOMIC DNA]</scope>
    <source>
        <strain evidence="9">cv. DH0086</strain>
    </source>
</reference>
<dbReference type="PANTHER" id="PTHR13683">
    <property type="entry name" value="ASPARTYL PROTEASES"/>
    <property type="match status" value="1"/>
</dbReference>
<dbReference type="InterPro" id="IPR033121">
    <property type="entry name" value="PEPTIDASE_A1"/>
</dbReference>
<dbReference type="OMA" id="AYRAHDG"/>
<dbReference type="GO" id="GO:0006508">
    <property type="term" value="P:proteolysis"/>
    <property type="evidence" value="ECO:0007669"/>
    <property type="project" value="UniProtKB-KW"/>
</dbReference>
<dbReference type="FunFam" id="2.40.70.10:FF:000056">
    <property type="entry name" value="Eukaryotic aspartyl protease family protein"/>
    <property type="match status" value="1"/>
</dbReference>
<keyword evidence="4" id="KW-0378">Hydrolase</keyword>
<dbReference type="FunFam" id="2.40.70.10:FF:000028">
    <property type="entry name" value="Eukaryotic aspartyl protease family protein"/>
    <property type="match status" value="1"/>
</dbReference>
<dbReference type="InterPro" id="IPR001461">
    <property type="entry name" value="Aspartic_peptidase_A1"/>
</dbReference>
<dbReference type="InterPro" id="IPR032861">
    <property type="entry name" value="TAXi_N"/>
</dbReference>
<dbReference type="CDD" id="cd05476">
    <property type="entry name" value="pepsin_A_like_plant"/>
    <property type="match status" value="1"/>
</dbReference>
<dbReference type="Pfam" id="PF14543">
    <property type="entry name" value="TAXi_N"/>
    <property type="match status" value="1"/>
</dbReference>
<evidence type="ECO:0000313" key="9">
    <source>
        <dbReference type="Proteomes" id="UP000243459"/>
    </source>
</evidence>
<evidence type="ECO:0000256" key="1">
    <source>
        <dbReference type="ARBA" id="ARBA00007447"/>
    </source>
</evidence>
<evidence type="ECO:0000256" key="4">
    <source>
        <dbReference type="ARBA" id="ARBA00022801"/>
    </source>
</evidence>
<name>A0A5P1FJ04_ASPOF</name>
<dbReference type="Proteomes" id="UP000243459">
    <property type="component" value="Chromosome 2"/>
</dbReference>
<feature type="domain" description="Peptidase A1" evidence="7">
    <location>
        <begin position="61"/>
        <end position="413"/>
    </location>
</feature>
<feature type="active site" evidence="6">
    <location>
        <position position="294"/>
    </location>
</feature>
<evidence type="ECO:0000256" key="5">
    <source>
        <dbReference type="ARBA" id="ARBA00023180"/>
    </source>
</evidence>
<organism evidence="8 9">
    <name type="scientific">Asparagus officinalis</name>
    <name type="common">Garden asparagus</name>
    <dbReference type="NCBI Taxonomy" id="4686"/>
    <lineage>
        <taxon>Eukaryota</taxon>
        <taxon>Viridiplantae</taxon>
        <taxon>Streptophyta</taxon>
        <taxon>Embryophyta</taxon>
        <taxon>Tracheophyta</taxon>
        <taxon>Spermatophyta</taxon>
        <taxon>Magnoliopsida</taxon>
        <taxon>Liliopsida</taxon>
        <taxon>Asparagales</taxon>
        <taxon>Asparagaceae</taxon>
        <taxon>Asparagoideae</taxon>
        <taxon>Asparagus</taxon>
    </lineage>
</organism>
<keyword evidence="2" id="KW-0645">Protease</keyword>
<proteinExistence type="inferred from homology"/>
<dbReference type="AlphaFoldDB" id="A0A5P1FJ04"/>
<dbReference type="PRINTS" id="PR00792">
    <property type="entry name" value="PEPSIN"/>
</dbReference>
<dbReference type="SUPFAM" id="SSF50630">
    <property type="entry name" value="Acid proteases"/>
    <property type="match status" value="1"/>
</dbReference>
<keyword evidence="5" id="KW-0325">Glycoprotein</keyword>
<dbReference type="PANTHER" id="PTHR13683:SF768">
    <property type="entry name" value="EUKARYOTIC ASPARTYL PROTEASE FAMILY PROTEIN"/>
    <property type="match status" value="1"/>
</dbReference>
<dbReference type="Gramene" id="ONK78092">
    <property type="protein sequence ID" value="ONK78092"/>
    <property type="gene ID" value="A4U43_C02F14230"/>
</dbReference>
<dbReference type="PROSITE" id="PS51767">
    <property type="entry name" value="PEPTIDASE_A1"/>
    <property type="match status" value="1"/>
</dbReference>
<comment type="similarity">
    <text evidence="1">Belongs to the peptidase A1 family.</text>
</comment>
<dbReference type="InterPro" id="IPR032799">
    <property type="entry name" value="TAXi_C"/>
</dbReference>
<dbReference type="Pfam" id="PF14541">
    <property type="entry name" value="TAXi_C"/>
    <property type="match status" value="1"/>
</dbReference>
<evidence type="ECO:0000256" key="6">
    <source>
        <dbReference type="PIRSR" id="PIRSR601461-1"/>
    </source>
</evidence>
<accession>A0A5P1FJ04</accession>
<evidence type="ECO:0000259" key="7">
    <source>
        <dbReference type="PROSITE" id="PS51767"/>
    </source>
</evidence>
<evidence type="ECO:0000313" key="8">
    <source>
        <dbReference type="EMBL" id="ONK78092.1"/>
    </source>
</evidence>